<dbReference type="InterPro" id="IPR036259">
    <property type="entry name" value="MFS_trans_sf"/>
</dbReference>
<keyword evidence="2" id="KW-1003">Cell membrane</keyword>
<gene>
    <name evidence="7" type="ORF">GCM10009554_37990</name>
</gene>
<protein>
    <submittedName>
        <fullName evidence="7">MFS transporter</fullName>
    </submittedName>
</protein>
<feature type="transmembrane region" description="Helical" evidence="6">
    <location>
        <begin position="369"/>
        <end position="388"/>
    </location>
</feature>
<evidence type="ECO:0000256" key="1">
    <source>
        <dbReference type="ARBA" id="ARBA00004651"/>
    </source>
</evidence>
<dbReference type="Proteomes" id="UP001500542">
    <property type="component" value="Unassembled WGS sequence"/>
</dbReference>
<evidence type="ECO:0000313" key="8">
    <source>
        <dbReference type="Proteomes" id="UP001500542"/>
    </source>
</evidence>
<feature type="transmembrane region" description="Helical" evidence="6">
    <location>
        <begin position="21"/>
        <end position="40"/>
    </location>
</feature>
<dbReference type="RefSeq" id="WP_343971388.1">
    <property type="nucleotide sequence ID" value="NZ_BAAAHK010000008.1"/>
</dbReference>
<dbReference type="EMBL" id="BAAAHK010000008">
    <property type="protein sequence ID" value="GAA0944093.1"/>
    <property type="molecule type" value="Genomic_DNA"/>
</dbReference>
<feature type="transmembrane region" description="Helical" evidence="6">
    <location>
        <begin position="245"/>
        <end position="268"/>
    </location>
</feature>
<feature type="transmembrane region" description="Helical" evidence="6">
    <location>
        <begin position="46"/>
        <end position="66"/>
    </location>
</feature>
<dbReference type="Gene3D" id="1.20.1250.20">
    <property type="entry name" value="MFS general substrate transporter like domains"/>
    <property type="match status" value="1"/>
</dbReference>
<feature type="transmembrane region" description="Helical" evidence="6">
    <location>
        <begin position="141"/>
        <end position="160"/>
    </location>
</feature>
<feature type="transmembrane region" description="Helical" evidence="6">
    <location>
        <begin position="217"/>
        <end position="239"/>
    </location>
</feature>
<keyword evidence="5 6" id="KW-0472">Membrane</keyword>
<dbReference type="CDD" id="cd06173">
    <property type="entry name" value="MFS_MefA_like"/>
    <property type="match status" value="1"/>
</dbReference>
<feature type="transmembrane region" description="Helical" evidence="6">
    <location>
        <begin position="73"/>
        <end position="94"/>
    </location>
</feature>
<reference evidence="7 8" key="1">
    <citation type="journal article" date="2019" name="Int. J. Syst. Evol. Microbiol.">
        <title>The Global Catalogue of Microorganisms (GCM) 10K type strain sequencing project: providing services to taxonomists for standard genome sequencing and annotation.</title>
        <authorList>
            <consortium name="The Broad Institute Genomics Platform"/>
            <consortium name="The Broad Institute Genome Sequencing Center for Infectious Disease"/>
            <person name="Wu L."/>
            <person name="Ma J."/>
        </authorList>
    </citation>
    <scope>NUCLEOTIDE SEQUENCE [LARGE SCALE GENOMIC DNA]</scope>
    <source>
        <strain evidence="7 8">JCM 10977</strain>
    </source>
</reference>
<comment type="caution">
    <text evidence="7">The sequence shown here is derived from an EMBL/GenBank/DDBJ whole genome shotgun (WGS) entry which is preliminary data.</text>
</comment>
<evidence type="ECO:0000256" key="3">
    <source>
        <dbReference type="ARBA" id="ARBA00022692"/>
    </source>
</evidence>
<name>A0ABN1QKP4_9ACTN</name>
<keyword evidence="8" id="KW-1185">Reference proteome</keyword>
<dbReference type="PANTHER" id="PTHR23513">
    <property type="entry name" value="INTEGRAL MEMBRANE EFFLUX PROTEIN-RELATED"/>
    <property type="match status" value="1"/>
</dbReference>
<dbReference type="PANTHER" id="PTHR23513:SF6">
    <property type="entry name" value="MAJOR FACILITATOR SUPERFAMILY ASSOCIATED DOMAIN-CONTAINING PROTEIN"/>
    <property type="match status" value="1"/>
</dbReference>
<evidence type="ECO:0000313" key="7">
    <source>
        <dbReference type="EMBL" id="GAA0944093.1"/>
    </source>
</evidence>
<keyword evidence="4 6" id="KW-1133">Transmembrane helix</keyword>
<comment type="subcellular location">
    <subcellularLocation>
        <location evidence="1">Cell membrane</location>
        <topology evidence="1">Multi-pass membrane protein</topology>
    </subcellularLocation>
</comment>
<evidence type="ECO:0000256" key="2">
    <source>
        <dbReference type="ARBA" id="ARBA00022475"/>
    </source>
</evidence>
<organism evidence="7 8">
    <name type="scientific">Kribbella koreensis</name>
    <dbReference type="NCBI Taxonomy" id="57909"/>
    <lineage>
        <taxon>Bacteria</taxon>
        <taxon>Bacillati</taxon>
        <taxon>Actinomycetota</taxon>
        <taxon>Actinomycetes</taxon>
        <taxon>Propionibacteriales</taxon>
        <taxon>Kribbellaceae</taxon>
        <taxon>Kribbella</taxon>
    </lineage>
</organism>
<feature type="transmembrane region" description="Helical" evidence="6">
    <location>
        <begin position="100"/>
        <end position="120"/>
    </location>
</feature>
<proteinExistence type="predicted"/>
<dbReference type="SUPFAM" id="SSF103473">
    <property type="entry name" value="MFS general substrate transporter"/>
    <property type="match status" value="1"/>
</dbReference>
<dbReference type="Pfam" id="PF07690">
    <property type="entry name" value="MFS_1"/>
    <property type="match status" value="1"/>
</dbReference>
<evidence type="ECO:0000256" key="5">
    <source>
        <dbReference type="ARBA" id="ARBA00023136"/>
    </source>
</evidence>
<dbReference type="InterPro" id="IPR011701">
    <property type="entry name" value="MFS"/>
</dbReference>
<keyword evidence="3 6" id="KW-0812">Transmembrane</keyword>
<evidence type="ECO:0000256" key="4">
    <source>
        <dbReference type="ARBA" id="ARBA00022989"/>
    </source>
</evidence>
<accession>A0ABN1QKP4</accession>
<evidence type="ECO:0000256" key="6">
    <source>
        <dbReference type="SAM" id="Phobius"/>
    </source>
</evidence>
<feature type="transmembrane region" description="Helical" evidence="6">
    <location>
        <begin position="280"/>
        <end position="304"/>
    </location>
</feature>
<sequence length="392" mass="40231">MWRNREFLKLWSGQAISWTGSAITTVAMPLVAVVTLHASAVEMGVLAALNVLPHLVFGLPAGLWASRFSLRRVLIVADLGRALLLGAIPLLASIGHLQMLHLYLVAVGAGTLTLLSDTASQSLLPVLIPRKDLMSANSATLFTQTVAGTAGPSLAGALIAAASAPFAITFDALSYAASAVTSVLLKKPPPLPTSRGPALSLTGGLRHLFGDPLLRPLVISATAAAAFGALQAPLAVLYLVRELHWSPVLVGAAITVAGVASALGALAAPAYGRLLGLGRAYITGQLLASLSGLALAAALTPLAFLSQLLTGLGMPLYGVPQRTLRQSLVPPALLPQTTATWRTLVTGGQTLGALTSGVLATTVGLRPTFILTTLGMLTATLYSALSALRHAR</sequence>